<evidence type="ECO:0000256" key="1">
    <source>
        <dbReference type="ARBA" id="ARBA00004370"/>
    </source>
</evidence>
<evidence type="ECO:0000259" key="4">
    <source>
        <dbReference type="PROSITE" id="PS50835"/>
    </source>
</evidence>
<dbReference type="SUPFAM" id="SSF48726">
    <property type="entry name" value="Immunoglobulin"/>
    <property type="match status" value="2"/>
</dbReference>
<dbReference type="STRING" id="137246.A0A401TFP1"/>
<organism evidence="5 6">
    <name type="scientific">Chiloscyllium punctatum</name>
    <name type="common">Brownbanded bambooshark</name>
    <name type="synonym">Hemiscyllium punctatum</name>
    <dbReference type="NCBI Taxonomy" id="137246"/>
    <lineage>
        <taxon>Eukaryota</taxon>
        <taxon>Metazoa</taxon>
        <taxon>Chordata</taxon>
        <taxon>Craniata</taxon>
        <taxon>Vertebrata</taxon>
        <taxon>Chondrichthyes</taxon>
        <taxon>Elasmobranchii</taxon>
        <taxon>Galeomorphii</taxon>
        <taxon>Galeoidea</taxon>
        <taxon>Orectolobiformes</taxon>
        <taxon>Hemiscylliidae</taxon>
        <taxon>Chiloscyllium</taxon>
    </lineage>
</organism>
<name>A0A401TFP1_CHIPU</name>
<dbReference type="GO" id="GO:0005886">
    <property type="term" value="C:plasma membrane"/>
    <property type="evidence" value="ECO:0007669"/>
    <property type="project" value="TreeGrafter"/>
</dbReference>
<sequence>SVSDVLWAEKHVTGILGRAITISCHYENWWYQSNVKYWCRGWNHLCSVRAKTNWPNGRISITDNKTQGIFLVAMKNLQWKDAGWYSCGIQIPGTYYDLMFNVNLHISEEAVSVPELRFLSQPNVSCSGGSVTVSCESARGSLPIHYTWSEKTPSQDSMISYTNKLDLHCQSFTRQHHQYYCTASNTQGTNPSEIVHVSVNNVKEKNCSYRIQINSVSKCDVNNVCLLSHSGKL</sequence>
<gene>
    <name evidence="5" type="ORF">chiPu_0025303</name>
</gene>
<evidence type="ECO:0000313" key="6">
    <source>
        <dbReference type="Proteomes" id="UP000287033"/>
    </source>
</evidence>
<comment type="caution">
    <text evidence="5">The sequence shown here is derived from an EMBL/GenBank/DDBJ whole genome shotgun (WGS) entry which is preliminary data.</text>
</comment>
<dbReference type="InterPro" id="IPR013783">
    <property type="entry name" value="Ig-like_fold"/>
</dbReference>
<dbReference type="Proteomes" id="UP000287033">
    <property type="component" value="Unassembled WGS sequence"/>
</dbReference>
<feature type="non-terminal residue" evidence="5">
    <location>
        <position position="1"/>
    </location>
</feature>
<dbReference type="OrthoDB" id="8920197at2759"/>
<protein>
    <recommendedName>
        <fullName evidence="4">Ig-like domain-containing protein</fullName>
    </recommendedName>
</protein>
<dbReference type="GO" id="GO:0004888">
    <property type="term" value="F:transmembrane signaling receptor activity"/>
    <property type="evidence" value="ECO:0007669"/>
    <property type="project" value="TreeGrafter"/>
</dbReference>
<evidence type="ECO:0000313" key="5">
    <source>
        <dbReference type="EMBL" id="GCC41443.1"/>
    </source>
</evidence>
<dbReference type="PROSITE" id="PS50835">
    <property type="entry name" value="IG_LIKE"/>
    <property type="match status" value="1"/>
</dbReference>
<reference evidence="5 6" key="1">
    <citation type="journal article" date="2018" name="Nat. Ecol. Evol.">
        <title>Shark genomes provide insights into elasmobranch evolution and the origin of vertebrates.</title>
        <authorList>
            <person name="Hara Y"/>
            <person name="Yamaguchi K"/>
            <person name="Onimaru K"/>
            <person name="Kadota M"/>
            <person name="Koyanagi M"/>
            <person name="Keeley SD"/>
            <person name="Tatsumi K"/>
            <person name="Tanaka K"/>
            <person name="Motone F"/>
            <person name="Kageyama Y"/>
            <person name="Nozu R"/>
            <person name="Adachi N"/>
            <person name="Nishimura O"/>
            <person name="Nakagawa R"/>
            <person name="Tanegashima C"/>
            <person name="Kiyatake I"/>
            <person name="Matsumoto R"/>
            <person name="Murakumo K"/>
            <person name="Nishida K"/>
            <person name="Terakita A"/>
            <person name="Kuratani S"/>
            <person name="Sato K"/>
            <person name="Hyodo S Kuraku.S."/>
        </authorList>
    </citation>
    <scope>NUCLEOTIDE SEQUENCE [LARGE SCALE GENOMIC DNA]</scope>
</reference>
<dbReference type="InterPro" id="IPR007110">
    <property type="entry name" value="Ig-like_dom"/>
</dbReference>
<dbReference type="AlphaFoldDB" id="A0A401TFP1"/>
<dbReference type="InterPro" id="IPR013106">
    <property type="entry name" value="Ig_V-set"/>
</dbReference>
<proteinExistence type="predicted"/>
<dbReference type="PANTHER" id="PTHR11860:SF87">
    <property type="entry name" value="CMRF35-LIKE MOLECULE 8"/>
    <property type="match status" value="1"/>
</dbReference>
<dbReference type="InterPro" id="IPR050671">
    <property type="entry name" value="CD300_family_receptors"/>
</dbReference>
<keyword evidence="2" id="KW-0812">Transmembrane</keyword>
<dbReference type="CDD" id="cd05716">
    <property type="entry name" value="IgV_pIgR_like"/>
    <property type="match status" value="1"/>
</dbReference>
<keyword evidence="3" id="KW-0472">Membrane</keyword>
<keyword evidence="6" id="KW-1185">Reference proteome</keyword>
<dbReference type="InterPro" id="IPR036179">
    <property type="entry name" value="Ig-like_dom_sf"/>
</dbReference>
<evidence type="ECO:0000256" key="2">
    <source>
        <dbReference type="ARBA" id="ARBA00022692"/>
    </source>
</evidence>
<accession>A0A401TFP1</accession>
<comment type="subcellular location">
    <subcellularLocation>
        <location evidence="1">Membrane</location>
    </subcellularLocation>
</comment>
<dbReference type="Gene3D" id="2.60.40.10">
    <property type="entry name" value="Immunoglobulins"/>
    <property type="match status" value="2"/>
</dbReference>
<evidence type="ECO:0000256" key="3">
    <source>
        <dbReference type="ARBA" id="ARBA00023136"/>
    </source>
</evidence>
<dbReference type="InterPro" id="IPR003599">
    <property type="entry name" value="Ig_sub"/>
</dbReference>
<dbReference type="Pfam" id="PF07686">
    <property type="entry name" value="V-set"/>
    <property type="match status" value="1"/>
</dbReference>
<dbReference type="EMBL" id="BEZZ01056079">
    <property type="protein sequence ID" value="GCC41443.1"/>
    <property type="molecule type" value="Genomic_DNA"/>
</dbReference>
<dbReference type="SMART" id="SM00409">
    <property type="entry name" value="IG"/>
    <property type="match status" value="2"/>
</dbReference>
<dbReference type="PANTHER" id="PTHR11860">
    <property type="entry name" value="POLYMERIC-IMMUNOGLOBULIN RECEPTOR"/>
    <property type="match status" value="1"/>
</dbReference>
<feature type="domain" description="Ig-like" evidence="4">
    <location>
        <begin position="114"/>
        <end position="198"/>
    </location>
</feature>